<accession>A0AAD4XLC6</accession>
<evidence type="ECO:0000313" key="3">
    <source>
        <dbReference type="EMBL" id="KAI3923758.1"/>
    </source>
</evidence>
<dbReference type="InterPro" id="IPR017884">
    <property type="entry name" value="SANT_dom"/>
</dbReference>
<dbReference type="PROSITE" id="PS51293">
    <property type="entry name" value="SANT"/>
    <property type="match status" value="1"/>
</dbReference>
<name>A0AAD4XLC6_9MAGN</name>
<evidence type="ECO:0000256" key="1">
    <source>
        <dbReference type="SAM" id="SignalP"/>
    </source>
</evidence>
<dbReference type="GO" id="GO:0001156">
    <property type="term" value="F:TFIIIC-class transcription factor complex binding"/>
    <property type="evidence" value="ECO:0007669"/>
    <property type="project" value="TreeGrafter"/>
</dbReference>
<feature type="chain" id="PRO_5042115278" description="SANT domain-containing protein" evidence="1">
    <location>
        <begin position="33"/>
        <end position="187"/>
    </location>
</feature>
<dbReference type="InterPro" id="IPR001005">
    <property type="entry name" value="SANT/Myb"/>
</dbReference>
<keyword evidence="4" id="KW-1185">Reference proteome</keyword>
<dbReference type="Gene3D" id="1.10.10.60">
    <property type="entry name" value="Homeodomain-like"/>
    <property type="match status" value="1"/>
</dbReference>
<dbReference type="GO" id="GO:0000126">
    <property type="term" value="C:transcription factor TFIIIB complex"/>
    <property type="evidence" value="ECO:0007669"/>
    <property type="project" value="TreeGrafter"/>
</dbReference>
<gene>
    <name evidence="3" type="ORF">MKW98_011388</name>
</gene>
<evidence type="ECO:0000259" key="2">
    <source>
        <dbReference type="PROSITE" id="PS51293"/>
    </source>
</evidence>
<feature type="signal peptide" evidence="1">
    <location>
        <begin position="1"/>
        <end position="32"/>
    </location>
</feature>
<dbReference type="SMART" id="SM00717">
    <property type="entry name" value="SANT"/>
    <property type="match status" value="1"/>
</dbReference>
<dbReference type="Proteomes" id="UP001202328">
    <property type="component" value="Unassembled WGS sequence"/>
</dbReference>
<dbReference type="InterPro" id="IPR039467">
    <property type="entry name" value="TFIIIB_B''_Myb"/>
</dbReference>
<reference evidence="3" key="1">
    <citation type="submission" date="2022-04" db="EMBL/GenBank/DDBJ databases">
        <title>A functionally conserved STORR gene fusion in Papaver species that diverged 16.8 million years ago.</title>
        <authorList>
            <person name="Catania T."/>
        </authorList>
    </citation>
    <scope>NUCLEOTIDE SEQUENCE</scope>
    <source>
        <strain evidence="3">S-188037</strain>
    </source>
</reference>
<dbReference type="GO" id="GO:0070898">
    <property type="term" value="P:RNA polymerase III preinitiation complex assembly"/>
    <property type="evidence" value="ECO:0007669"/>
    <property type="project" value="TreeGrafter"/>
</dbReference>
<dbReference type="InterPro" id="IPR009057">
    <property type="entry name" value="Homeodomain-like_sf"/>
</dbReference>
<sequence length="187" mass="22284">MEMEFHGWMIGGWRKRWRLLIILLLRLPLIWIADPTAGNNSSPYQSTSFTQDTPFEEEVPFAYEEDQAARFVQPELNYHTFMSKTLKKCWSKQDTDLFYEAIQQFGTDFSLIQHLFPGRTRYQLKLKYKKEERQQPMRLSDALTNRSKNHSHFELVIGRLEKAVQLMKRQSMILTEMTTQLTLQEEV</sequence>
<protein>
    <recommendedName>
        <fullName evidence="2">SANT domain-containing protein</fullName>
    </recommendedName>
</protein>
<dbReference type="SUPFAM" id="SSF46689">
    <property type="entry name" value="Homeodomain-like"/>
    <property type="match status" value="1"/>
</dbReference>
<comment type="caution">
    <text evidence="3">The sequence shown here is derived from an EMBL/GenBank/DDBJ whole genome shotgun (WGS) entry which is preliminary data.</text>
</comment>
<proteinExistence type="predicted"/>
<dbReference type="PANTHER" id="PTHR22929">
    <property type="entry name" value="RNA POLYMERASE III TRANSCRIPTION INITIATION FACTOR B"/>
    <property type="match status" value="1"/>
</dbReference>
<dbReference type="EMBL" id="JAJJMB010008429">
    <property type="protein sequence ID" value="KAI3923758.1"/>
    <property type="molecule type" value="Genomic_DNA"/>
</dbReference>
<dbReference type="CDD" id="cd00167">
    <property type="entry name" value="SANT"/>
    <property type="match status" value="1"/>
</dbReference>
<organism evidence="3 4">
    <name type="scientific">Papaver atlanticum</name>
    <dbReference type="NCBI Taxonomy" id="357466"/>
    <lineage>
        <taxon>Eukaryota</taxon>
        <taxon>Viridiplantae</taxon>
        <taxon>Streptophyta</taxon>
        <taxon>Embryophyta</taxon>
        <taxon>Tracheophyta</taxon>
        <taxon>Spermatophyta</taxon>
        <taxon>Magnoliopsida</taxon>
        <taxon>Ranunculales</taxon>
        <taxon>Papaveraceae</taxon>
        <taxon>Papaveroideae</taxon>
        <taxon>Papaver</taxon>
    </lineage>
</organism>
<evidence type="ECO:0000313" key="4">
    <source>
        <dbReference type="Proteomes" id="UP001202328"/>
    </source>
</evidence>
<dbReference type="PANTHER" id="PTHR22929:SF0">
    <property type="entry name" value="TRANSCRIPTION FACTOR TFIIIB COMPONENT B'' HOMOLOG"/>
    <property type="match status" value="1"/>
</dbReference>
<dbReference type="Pfam" id="PF15963">
    <property type="entry name" value="Myb_DNA-bind_7"/>
    <property type="match status" value="1"/>
</dbReference>
<keyword evidence="1" id="KW-0732">Signal</keyword>
<dbReference type="AlphaFoldDB" id="A0AAD4XLC6"/>
<feature type="domain" description="SANT" evidence="2">
    <location>
        <begin position="90"/>
        <end position="133"/>
    </location>
</feature>